<gene>
    <name evidence="2" type="ORF">V5O48_006864</name>
</gene>
<accession>A0ABR3FIC6</accession>
<feature type="compositionally biased region" description="Basic and acidic residues" evidence="1">
    <location>
        <begin position="9"/>
        <end position="19"/>
    </location>
</feature>
<dbReference type="EMBL" id="JBAHYK010000335">
    <property type="protein sequence ID" value="KAL0575114.1"/>
    <property type="molecule type" value="Genomic_DNA"/>
</dbReference>
<organism evidence="2 3">
    <name type="scientific">Marasmius crinis-equi</name>
    <dbReference type="NCBI Taxonomy" id="585013"/>
    <lineage>
        <taxon>Eukaryota</taxon>
        <taxon>Fungi</taxon>
        <taxon>Dikarya</taxon>
        <taxon>Basidiomycota</taxon>
        <taxon>Agaricomycotina</taxon>
        <taxon>Agaricomycetes</taxon>
        <taxon>Agaricomycetidae</taxon>
        <taxon>Agaricales</taxon>
        <taxon>Marasmiineae</taxon>
        <taxon>Marasmiaceae</taxon>
        <taxon>Marasmius</taxon>
    </lineage>
</organism>
<feature type="compositionally biased region" description="Basic and acidic residues" evidence="1">
    <location>
        <begin position="37"/>
        <end position="52"/>
    </location>
</feature>
<sequence>MNSSSESENADRVKTETESHMNTVTQTDTGSQSTRESNSDLHNADNDTERSSVLDSSEALEPFGSYLTKVIQRAYWERELRLNCVPTVPNKTAIEHSFDAFTSALGRSLICAQFTPPSRSIPGTQFEFEVCQIKLGVAVDSAIPSTTGEQGNLLEAKRMLLSSSIKWGDLWGSSLPDGLDKTEFYRDLMYKVSSHAKKRLLDDKVLRLLKNEDEVFRYKDADWREIMGQDLRQSKWDHWKNV</sequence>
<dbReference type="Proteomes" id="UP001465976">
    <property type="component" value="Unassembled WGS sequence"/>
</dbReference>
<proteinExistence type="predicted"/>
<comment type="caution">
    <text evidence="2">The sequence shown here is derived from an EMBL/GenBank/DDBJ whole genome shotgun (WGS) entry which is preliminary data.</text>
</comment>
<keyword evidence="3" id="KW-1185">Reference proteome</keyword>
<evidence type="ECO:0000256" key="1">
    <source>
        <dbReference type="SAM" id="MobiDB-lite"/>
    </source>
</evidence>
<feature type="compositionally biased region" description="Polar residues" evidence="1">
    <location>
        <begin position="20"/>
        <end position="36"/>
    </location>
</feature>
<evidence type="ECO:0000313" key="3">
    <source>
        <dbReference type="Proteomes" id="UP001465976"/>
    </source>
</evidence>
<protein>
    <submittedName>
        <fullName evidence="2">Uncharacterized protein</fullName>
    </submittedName>
</protein>
<feature type="region of interest" description="Disordered" evidence="1">
    <location>
        <begin position="1"/>
        <end position="56"/>
    </location>
</feature>
<reference evidence="2 3" key="1">
    <citation type="submission" date="2024-02" db="EMBL/GenBank/DDBJ databases">
        <title>A draft genome for the cacao thread blight pathogen Marasmius crinis-equi.</title>
        <authorList>
            <person name="Cohen S.P."/>
            <person name="Baruah I.K."/>
            <person name="Amoako-Attah I."/>
            <person name="Bukari Y."/>
            <person name="Meinhardt L.W."/>
            <person name="Bailey B.A."/>
        </authorList>
    </citation>
    <scope>NUCLEOTIDE SEQUENCE [LARGE SCALE GENOMIC DNA]</scope>
    <source>
        <strain evidence="2 3">GH-76</strain>
    </source>
</reference>
<name>A0ABR3FIC6_9AGAR</name>
<evidence type="ECO:0000313" key="2">
    <source>
        <dbReference type="EMBL" id="KAL0575114.1"/>
    </source>
</evidence>